<evidence type="ECO:0000313" key="3">
    <source>
        <dbReference type="Proteomes" id="UP000430146"/>
    </source>
</evidence>
<dbReference type="OrthoDB" id="3831049at2"/>
<gene>
    <name evidence="2" type="ORF">AELLOGFF_04314</name>
</gene>
<name>A0A5S9QP28_MYCVN</name>
<accession>A0A5S9QP28</accession>
<reference evidence="2 3" key="1">
    <citation type="submission" date="2019-11" db="EMBL/GenBank/DDBJ databases">
        <authorList>
            <person name="Holert J."/>
        </authorList>
    </citation>
    <scope>NUCLEOTIDE SEQUENCE [LARGE SCALE GENOMIC DNA]</scope>
    <source>
        <strain evidence="2">BC8_1</strain>
    </source>
</reference>
<evidence type="ECO:0000256" key="1">
    <source>
        <dbReference type="SAM" id="MobiDB-lite"/>
    </source>
</evidence>
<evidence type="ECO:0000313" key="2">
    <source>
        <dbReference type="EMBL" id="CAA0120937.1"/>
    </source>
</evidence>
<protein>
    <submittedName>
        <fullName evidence="2">Uncharacterized protein</fullName>
    </submittedName>
</protein>
<dbReference type="Proteomes" id="UP000430146">
    <property type="component" value="Unassembled WGS sequence"/>
</dbReference>
<feature type="compositionally biased region" description="Acidic residues" evidence="1">
    <location>
        <begin position="30"/>
        <end position="41"/>
    </location>
</feature>
<feature type="region of interest" description="Disordered" evidence="1">
    <location>
        <begin position="1"/>
        <end position="66"/>
    </location>
</feature>
<dbReference type="EMBL" id="CACSIP010000018">
    <property type="protein sequence ID" value="CAA0120937.1"/>
    <property type="molecule type" value="Genomic_DNA"/>
</dbReference>
<proteinExistence type="predicted"/>
<sequence length="147" mass="16051">MTEATDNIPDAGKDTEIPEGDIPDATPDSSDSESDQDEDSETFPRSYVERLRRESAGYRERATKGDTYAQRLHAEMVRATGKLADPTDLAFDESHLDDPDALSAAVDDLLARKPHLASRRPTGEIGQGATPSRTNVDLAAILRQRAQ</sequence>
<feature type="compositionally biased region" description="Basic and acidic residues" evidence="1">
    <location>
        <begin position="47"/>
        <end position="64"/>
    </location>
</feature>
<dbReference type="RefSeq" id="WP_159230920.1">
    <property type="nucleotide sequence ID" value="NZ_CACSIP010000018.1"/>
</dbReference>
<keyword evidence="3" id="KW-1185">Reference proteome</keyword>
<dbReference type="AlphaFoldDB" id="A0A5S9QP28"/>
<organism evidence="2 3">
    <name type="scientific">Mycolicibacterium vanbaalenii</name>
    <name type="common">Mycobacterium vanbaalenii</name>
    <dbReference type="NCBI Taxonomy" id="110539"/>
    <lineage>
        <taxon>Bacteria</taxon>
        <taxon>Bacillati</taxon>
        <taxon>Actinomycetota</taxon>
        <taxon>Actinomycetes</taxon>
        <taxon>Mycobacteriales</taxon>
        <taxon>Mycobacteriaceae</taxon>
        <taxon>Mycolicibacterium</taxon>
    </lineage>
</organism>